<dbReference type="EMBL" id="GEZM01030739">
    <property type="protein sequence ID" value="JAV85383.1"/>
    <property type="molecule type" value="Transcribed_RNA"/>
</dbReference>
<proteinExistence type="predicted"/>
<organism evidence="1">
    <name type="scientific">Photinus pyralis</name>
    <name type="common">Common eastern firefly</name>
    <name type="synonym">Lampyris pyralis</name>
    <dbReference type="NCBI Taxonomy" id="7054"/>
    <lineage>
        <taxon>Eukaryota</taxon>
        <taxon>Metazoa</taxon>
        <taxon>Ecdysozoa</taxon>
        <taxon>Arthropoda</taxon>
        <taxon>Hexapoda</taxon>
        <taxon>Insecta</taxon>
        <taxon>Pterygota</taxon>
        <taxon>Neoptera</taxon>
        <taxon>Endopterygota</taxon>
        <taxon>Coleoptera</taxon>
        <taxon>Polyphaga</taxon>
        <taxon>Elateriformia</taxon>
        <taxon>Elateroidea</taxon>
        <taxon>Lampyridae</taxon>
        <taxon>Lampyrinae</taxon>
        <taxon>Photinus</taxon>
    </lineage>
</organism>
<reference evidence="1" key="1">
    <citation type="journal article" date="2016" name="Sci. Rep.">
        <title>Molecular characterization of firefly nuptial gifts: a multi-omics approach sheds light on postcopulatory sexual selection.</title>
        <authorList>
            <person name="Al-Wathiqui N."/>
            <person name="Fallon T.R."/>
            <person name="South A."/>
            <person name="Weng J.K."/>
            <person name="Lewis S.M."/>
        </authorList>
    </citation>
    <scope>NUCLEOTIDE SEQUENCE</scope>
</reference>
<sequence>MPNAFMEGINSHPHWCDESTGYCEQEIWFSRKAEATYAVCDSITARLTVKEKSPTSTDKLADPLATAAPDYAEPRDFWKIWNYHMVWPLSKFVNFGGTSKMLKVYF</sequence>
<evidence type="ECO:0000313" key="1">
    <source>
        <dbReference type="EMBL" id="JAV85380.1"/>
    </source>
</evidence>
<accession>A0A1Y1MKX4</accession>
<protein>
    <submittedName>
        <fullName evidence="1">Uncharacterized protein</fullName>
    </submittedName>
</protein>
<dbReference type="EMBL" id="GEZM01030744">
    <property type="protein sequence ID" value="JAV85377.1"/>
    <property type="molecule type" value="Transcribed_RNA"/>
</dbReference>
<dbReference type="AlphaFoldDB" id="A0A1Y1MKX4"/>
<dbReference type="EMBL" id="GEZM01030736">
    <property type="protein sequence ID" value="JAV85387.1"/>
    <property type="molecule type" value="Transcribed_RNA"/>
</dbReference>
<name>A0A1Y1MKX4_PHOPY</name>
<dbReference type="EMBL" id="GEZM01030741">
    <property type="protein sequence ID" value="JAV85380.1"/>
    <property type="molecule type" value="Transcribed_RNA"/>
</dbReference>
<dbReference type="EMBL" id="GEZM01030745">
    <property type="protein sequence ID" value="JAV85374.1"/>
    <property type="molecule type" value="Transcribed_RNA"/>
</dbReference>